<dbReference type="InterPro" id="IPR004607">
    <property type="entry name" value="GART"/>
</dbReference>
<feature type="site" description="Raises pKa of active site His" evidence="4">
    <location>
        <position position="148"/>
    </location>
</feature>
<comment type="pathway">
    <text evidence="1 4">Purine metabolism; IMP biosynthesis via de novo pathway; N(2)-formyl-N(1)-(5-phospho-D-ribosyl)glycinamide from N(1)-(5-phospho-D-ribosyl)glycinamide (10-formyl THF route): step 1/1.</text>
</comment>
<keyword evidence="2 4" id="KW-0808">Transferase</keyword>
<dbReference type="Gene3D" id="3.40.50.170">
    <property type="entry name" value="Formyl transferase, N-terminal domain"/>
    <property type="match status" value="1"/>
</dbReference>
<evidence type="ECO:0000256" key="4">
    <source>
        <dbReference type="HAMAP-Rule" id="MF_01930"/>
    </source>
</evidence>
<dbReference type="RefSeq" id="WP_009765229.1">
    <property type="nucleotide sequence ID" value="NZ_CP009223.1"/>
</dbReference>
<feature type="binding site" evidence="4">
    <location>
        <begin position="15"/>
        <end position="17"/>
    </location>
    <ligand>
        <name>N(1)-(5-phospho-beta-D-ribosyl)glycinamide</name>
        <dbReference type="ChEBI" id="CHEBI:143788"/>
    </ligand>
</feature>
<comment type="catalytic activity">
    <reaction evidence="4">
        <text>N(1)-(5-phospho-beta-D-ribosyl)glycinamide + (6R)-10-formyltetrahydrofolate = N(2)-formyl-N(1)-(5-phospho-beta-D-ribosyl)glycinamide + (6S)-5,6,7,8-tetrahydrofolate + H(+)</text>
        <dbReference type="Rhea" id="RHEA:15053"/>
        <dbReference type="ChEBI" id="CHEBI:15378"/>
        <dbReference type="ChEBI" id="CHEBI:57453"/>
        <dbReference type="ChEBI" id="CHEBI:143788"/>
        <dbReference type="ChEBI" id="CHEBI:147286"/>
        <dbReference type="ChEBI" id="CHEBI:195366"/>
        <dbReference type="EC" id="2.1.2.2"/>
    </reaction>
</comment>
<dbReference type="KEGG" id="wct:WS74_0680"/>
<dbReference type="HAMAP" id="MF_01930">
    <property type="entry name" value="PurN"/>
    <property type="match status" value="1"/>
</dbReference>
<dbReference type="PANTHER" id="PTHR43369:SF2">
    <property type="entry name" value="PHOSPHORIBOSYLGLYCINAMIDE FORMYLTRANSFERASE"/>
    <property type="match status" value="1"/>
</dbReference>
<feature type="binding site" evidence="4">
    <location>
        <position position="68"/>
    </location>
    <ligand>
        <name>(6R)-10-formyltetrahydrofolate</name>
        <dbReference type="ChEBI" id="CHEBI:195366"/>
    </ligand>
</feature>
<sequence length="195" mass="21824">MGHKVRLAVMASGRGSNFESLYAAIQDRQLPAEIVRVIVDRPDIRAIRLAESYGIPVTRIDYKAHATRTETERAALDILHADGVQGILLAGYMRLLSEQFIQTFDNRIINIHPALLPSFPGRHGIEDAWDYGVKYLGATVHYVDAGIDTGRIINQAVVKREPEDTIETIEVKIHAAEHVLYPDTLEQLLNEGIFN</sequence>
<dbReference type="PANTHER" id="PTHR43369">
    <property type="entry name" value="PHOSPHORIBOSYLGLYCINAMIDE FORMYLTRANSFERASE"/>
    <property type="match status" value="1"/>
</dbReference>
<dbReference type="OrthoDB" id="9806170at2"/>
<reference evidence="7" key="2">
    <citation type="submission" date="2014-08" db="EMBL/GenBank/DDBJ databases">
        <title>Complete genome of Weissella ceti strain WS74 isolated from diseased rainbow trout in Brazil.</title>
        <authorList>
            <person name="Figueiredo H.C.P."/>
            <person name="Leal C.A.G."/>
            <person name="Pereira F.L."/>
            <person name="Soares S.C."/>
            <person name="Dorella F.A."/>
            <person name="Carvalho A.F."/>
            <person name="Azevedo V.A.C."/>
        </authorList>
    </citation>
    <scope>NUCLEOTIDE SEQUENCE [LARGE SCALE GENOMIC DNA]</scope>
    <source>
        <strain evidence="7">WS74</strain>
    </source>
</reference>
<dbReference type="GO" id="GO:0004644">
    <property type="term" value="F:phosphoribosylglycinamide formyltransferase activity"/>
    <property type="evidence" value="ECO:0007669"/>
    <property type="project" value="UniProtKB-UniRule"/>
</dbReference>
<reference evidence="6 7" key="1">
    <citation type="journal article" date="2014" name="Genome Announc.">
        <title>Complete Genome Sequences of Fish Pathogenic Weissella ceti Strains WS74 and WS105.</title>
        <authorList>
            <person name="Figueiredo H.C."/>
            <person name="Leal C.A."/>
            <person name="Dorella F.A."/>
            <person name="Carvalho A.F."/>
            <person name="Soares S.C."/>
            <person name="Pereira F.L."/>
            <person name="Azevedo V.A."/>
        </authorList>
    </citation>
    <scope>NUCLEOTIDE SEQUENCE [LARGE SCALE GENOMIC DNA]</scope>
    <source>
        <strain evidence="6 7">WS74</strain>
    </source>
</reference>
<evidence type="ECO:0000256" key="2">
    <source>
        <dbReference type="ARBA" id="ARBA00022679"/>
    </source>
</evidence>
<proteinExistence type="inferred from homology"/>
<comment type="function">
    <text evidence="4">Catalyzes the transfer of a formyl group from 10-formyltetrahydrofolate to 5-phospho-ribosyl-glycinamide (GAR), producing 5-phospho-ribosyl-N-formylglycinamide (FGAR) and tetrahydrofolate.</text>
</comment>
<keyword evidence="7" id="KW-1185">Reference proteome</keyword>
<evidence type="ECO:0000256" key="3">
    <source>
        <dbReference type="ARBA" id="ARBA00022755"/>
    </source>
</evidence>
<dbReference type="CDD" id="cd08645">
    <property type="entry name" value="FMT_core_GART"/>
    <property type="match status" value="1"/>
</dbReference>
<evidence type="ECO:0000259" key="5">
    <source>
        <dbReference type="Pfam" id="PF00551"/>
    </source>
</evidence>
<dbReference type="InterPro" id="IPR036477">
    <property type="entry name" value="Formyl_transf_N_sf"/>
</dbReference>
<feature type="binding site" evidence="4">
    <location>
        <begin position="93"/>
        <end position="96"/>
    </location>
    <ligand>
        <name>(6R)-10-formyltetrahydrofolate</name>
        <dbReference type="ChEBI" id="CHEBI:195366"/>
    </ligand>
</feature>
<dbReference type="PATRIC" id="fig|759620.7.peg.704"/>
<dbReference type="Pfam" id="PF00551">
    <property type="entry name" value="Formyl_trans_N"/>
    <property type="match status" value="1"/>
</dbReference>
<dbReference type="KEGG" id="wci:WS105_0740"/>
<feature type="active site" description="Proton donor" evidence="4">
    <location>
        <position position="112"/>
    </location>
</feature>
<dbReference type="InterPro" id="IPR002376">
    <property type="entry name" value="Formyl_transf_N"/>
</dbReference>
<dbReference type="GO" id="GO:0005829">
    <property type="term" value="C:cytosol"/>
    <property type="evidence" value="ECO:0007669"/>
    <property type="project" value="TreeGrafter"/>
</dbReference>
<organism evidence="6 7">
    <name type="scientific">Weissella ceti</name>
    <dbReference type="NCBI Taxonomy" id="759620"/>
    <lineage>
        <taxon>Bacteria</taxon>
        <taxon>Bacillati</taxon>
        <taxon>Bacillota</taxon>
        <taxon>Bacilli</taxon>
        <taxon>Lactobacillales</taxon>
        <taxon>Lactobacillaceae</taxon>
        <taxon>Weissella</taxon>
    </lineage>
</organism>
<feature type="domain" description="Formyl transferase N-terminal" evidence="5">
    <location>
        <begin position="6"/>
        <end position="185"/>
    </location>
</feature>
<dbReference type="UniPathway" id="UPA00074">
    <property type="reaction ID" value="UER00126"/>
</dbReference>
<accession>A0A075U649</accession>
<dbReference type="Proteomes" id="UP000029079">
    <property type="component" value="Chromosome"/>
</dbReference>
<dbReference type="NCBIfam" id="TIGR00639">
    <property type="entry name" value="PurN"/>
    <property type="match status" value="1"/>
</dbReference>
<dbReference type="KEGG" id="wce:WS08_0678"/>
<keyword evidence="3 4" id="KW-0658">Purine biosynthesis</keyword>
<dbReference type="STRING" id="759620.WS105_0740"/>
<dbReference type="EC" id="2.1.2.2" evidence="4"/>
<name>A0A075U649_9LACO</name>
<feature type="binding site" evidence="4">
    <location>
        <position position="110"/>
    </location>
    <ligand>
        <name>(6R)-10-formyltetrahydrofolate</name>
        <dbReference type="ChEBI" id="CHEBI:195366"/>
    </ligand>
</feature>
<evidence type="ECO:0000313" key="6">
    <source>
        <dbReference type="EMBL" id="AIM62932.1"/>
    </source>
</evidence>
<evidence type="ECO:0000256" key="1">
    <source>
        <dbReference type="ARBA" id="ARBA00005054"/>
    </source>
</evidence>
<dbReference type="EMBL" id="CP009223">
    <property type="protein sequence ID" value="AIM62932.1"/>
    <property type="molecule type" value="Genomic_DNA"/>
</dbReference>
<evidence type="ECO:0000313" key="7">
    <source>
        <dbReference type="Proteomes" id="UP000029079"/>
    </source>
</evidence>
<dbReference type="SUPFAM" id="SSF53328">
    <property type="entry name" value="Formyltransferase"/>
    <property type="match status" value="1"/>
</dbReference>
<gene>
    <name evidence="4" type="primary">purN</name>
    <name evidence="6" type="ORF">WS74_0680</name>
</gene>
<protein>
    <recommendedName>
        <fullName evidence="4">Phosphoribosylglycinamide formyltransferase</fullName>
        <ecNumber evidence="4">2.1.2.2</ecNumber>
    </recommendedName>
    <alternativeName>
        <fullName evidence="4">5'-phosphoribosylglycinamide transformylase</fullName>
    </alternativeName>
    <alternativeName>
        <fullName evidence="4">GAR transformylase</fullName>
        <shortName evidence="4">GART</shortName>
    </alternativeName>
</protein>
<dbReference type="GO" id="GO:0006189">
    <property type="term" value="P:'de novo' IMP biosynthetic process"/>
    <property type="evidence" value="ECO:0007669"/>
    <property type="project" value="UniProtKB-UniRule"/>
</dbReference>
<comment type="similarity">
    <text evidence="4">Belongs to the GART family.</text>
</comment>
<dbReference type="AlphaFoldDB" id="A0A075U649"/>